<dbReference type="GeneID" id="43660855"/>
<evidence type="ECO:0000256" key="1">
    <source>
        <dbReference type="SAM" id="Phobius"/>
    </source>
</evidence>
<evidence type="ECO:0000313" key="2">
    <source>
        <dbReference type="EMBL" id="KAE8370596.1"/>
    </source>
</evidence>
<organism evidence="2 3">
    <name type="scientific">Aspergillus caelatus</name>
    <dbReference type="NCBI Taxonomy" id="61420"/>
    <lineage>
        <taxon>Eukaryota</taxon>
        <taxon>Fungi</taxon>
        <taxon>Dikarya</taxon>
        <taxon>Ascomycota</taxon>
        <taxon>Pezizomycotina</taxon>
        <taxon>Eurotiomycetes</taxon>
        <taxon>Eurotiomycetidae</taxon>
        <taxon>Eurotiales</taxon>
        <taxon>Aspergillaceae</taxon>
        <taxon>Aspergillus</taxon>
        <taxon>Aspergillus subgen. Circumdati</taxon>
    </lineage>
</organism>
<gene>
    <name evidence="2" type="ORF">BDV27DRAFT_35405</name>
</gene>
<protein>
    <submittedName>
        <fullName evidence="2">Uncharacterized protein</fullName>
    </submittedName>
</protein>
<keyword evidence="3" id="KW-1185">Reference proteome</keyword>
<dbReference type="RefSeq" id="XP_031933677.1">
    <property type="nucleotide sequence ID" value="XM_032076409.1"/>
</dbReference>
<dbReference type="Proteomes" id="UP000326268">
    <property type="component" value="Unassembled WGS sequence"/>
</dbReference>
<sequence length="67" mass="7785">MPWQWPFQYKPPWSLAGSAYTIVALLPSSYIYMAPFLRLSVVLIYVLSRLLSFDKEVLLCQKAPYDV</sequence>
<keyword evidence="1" id="KW-0812">Transmembrane</keyword>
<keyword evidence="1" id="KW-1133">Transmembrane helix</keyword>
<proteinExistence type="predicted"/>
<dbReference type="AlphaFoldDB" id="A0A5N7AMX1"/>
<name>A0A5N7AMX1_9EURO</name>
<dbReference type="EMBL" id="ML737564">
    <property type="protein sequence ID" value="KAE8370596.1"/>
    <property type="molecule type" value="Genomic_DNA"/>
</dbReference>
<accession>A0A5N7AMX1</accession>
<feature type="transmembrane region" description="Helical" evidence="1">
    <location>
        <begin position="20"/>
        <end position="47"/>
    </location>
</feature>
<reference evidence="2 3" key="1">
    <citation type="submission" date="2019-04" db="EMBL/GenBank/DDBJ databases">
        <title>Friends and foes A comparative genomics studyof 23 Aspergillus species from section Flavi.</title>
        <authorList>
            <consortium name="DOE Joint Genome Institute"/>
            <person name="Kjaerbolling I."/>
            <person name="Vesth T."/>
            <person name="Frisvad J.C."/>
            <person name="Nybo J.L."/>
            <person name="Theobald S."/>
            <person name="Kildgaard S."/>
            <person name="Isbrandt T."/>
            <person name="Kuo A."/>
            <person name="Sato A."/>
            <person name="Lyhne E.K."/>
            <person name="Kogle M.E."/>
            <person name="Wiebenga A."/>
            <person name="Kun R.S."/>
            <person name="Lubbers R.J."/>
            <person name="Makela M.R."/>
            <person name="Barry K."/>
            <person name="Chovatia M."/>
            <person name="Clum A."/>
            <person name="Daum C."/>
            <person name="Haridas S."/>
            <person name="He G."/>
            <person name="LaButti K."/>
            <person name="Lipzen A."/>
            <person name="Mondo S."/>
            <person name="Riley R."/>
            <person name="Salamov A."/>
            <person name="Simmons B.A."/>
            <person name="Magnuson J.K."/>
            <person name="Henrissat B."/>
            <person name="Mortensen U.H."/>
            <person name="Larsen T.O."/>
            <person name="Devries R.P."/>
            <person name="Grigoriev I.V."/>
            <person name="Machida M."/>
            <person name="Baker S.E."/>
            <person name="Andersen M.R."/>
        </authorList>
    </citation>
    <scope>NUCLEOTIDE SEQUENCE [LARGE SCALE GENOMIC DNA]</scope>
    <source>
        <strain evidence="2 3">CBS 763.97</strain>
    </source>
</reference>
<keyword evidence="1" id="KW-0472">Membrane</keyword>
<evidence type="ECO:0000313" key="3">
    <source>
        <dbReference type="Proteomes" id="UP000326268"/>
    </source>
</evidence>